<dbReference type="SUPFAM" id="SSF81901">
    <property type="entry name" value="HCP-like"/>
    <property type="match status" value="1"/>
</dbReference>
<dbReference type="Gene3D" id="1.25.40.10">
    <property type="entry name" value="Tetratricopeptide repeat domain"/>
    <property type="match status" value="3"/>
</dbReference>
<accession>A0A1V6S7D1</accession>
<dbReference type="InterPro" id="IPR011990">
    <property type="entry name" value="TPR-like_helical_dom_sf"/>
</dbReference>
<evidence type="ECO:0000256" key="1">
    <source>
        <dbReference type="SAM" id="MobiDB-lite"/>
    </source>
</evidence>
<name>A0A1V6S7D1_9EURO</name>
<feature type="region of interest" description="Disordered" evidence="1">
    <location>
        <begin position="151"/>
        <end position="193"/>
    </location>
</feature>
<dbReference type="PANTHER" id="PTHR19959">
    <property type="entry name" value="KINESIN LIGHT CHAIN"/>
    <property type="match status" value="1"/>
</dbReference>
<reference evidence="4" key="1">
    <citation type="journal article" date="2017" name="Nat. Microbiol.">
        <title>Global analysis of biosynthetic gene clusters reveals vast potential of secondary metabolite production in Penicillium species.</title>
        <authorList>
            <person name="Nielsen J.C."/>
            <person name="Grijseels S."/>
            <person name="Prigent S."/>
            <person name="Ji B."/>
            <person name="Dainat J."/>
            <person name="Nielsen K.F."/>
            <person name="Frisvad J.C."/>
            <person name="Workman M."/>
            <person name="Nielsen J."/>
        </authorList>
    </citation>
    <scope>NUCLEOTIDE SEQUENCE [LARGE SCALE GENOMIC DNA]</scope>
    <source>
        <strain evidence="4">IBT 29486</strain>
    </source>
</reference>
<dbReference type="Pfam" id="PF12770">
    <property type="entry name" value="CHAT"/>
    <property type="match status" value="1"/>
</dbReference>
<dbReference type="AlphaFoldDB" id="A0A1V6S7D1"/>
<keyword evidence="4" id="KW-1185">Reference proteome</keyword>
<evidence type="ECO:0000313" key="3">
    <source>
        <dbReference type="EMBL" id="OQE09634.1"/>
    </source>
</evidence>
<feature type="region of interest" description="Disordered" evidence="1">
    <location>
        <begin position="104"/>
        <end position="127"/>
    </location>
</feature>
<feature type="domain" description="CHAT" evidence="2">
    <location>
        <begin position="910"/>
        <end position="1229"/>
    </location>
</feature>
<sequence length="1229" mass="137086">MDSAWLADLGLCLEQKYLRTGNFQHLCDAAAIFSAAVSNTTEDDPFYSDYHDSMERNYEALIEIKSAQQDLVQKFSMSRKILEAHEAVKSLETVEAMWEAAMRDETSPGEEAEASDAVGTNNQTNEPPLWAILNSMSMAYYETYREMAGIEDSDNDSDDEFENQSEEGQAEESNPEENEPEESGSEGGDSEQREQMELLDKAIEASHEAIRGSREAGQTTLDGYPILGAMLTHLGHMLERRYDETGQVEDLDESIQSSRQALQNTPDDHIYFATFLDKLKTRLTCRYERTRQIEDLDELVWVFRQKVQIAPDDSPGPLLNLGGMLTRRYDQTGQEEDLHEAIRLSRQAIKITSDDDPFFAAALGSLSGQLSRLYRFSGQIEDLEESIEISRQAIQATPNDDGNIGTPLNNLGIALGHRYDRTGNMEDLDEAIQVYIQAVELVPDDLPTLTTFFTNLGLNLGRRYEQTGQMEDLEQAIRIFLRAVELTPENDPGFAAVLNNLGINFARLYNRTAVPKFLDEAIRVSRQAIQLTPDNYQNNIGESSNLALLLNNRYERLGRPEDLEEAIQLSRRGFQATPIDHADHARLSTNLGIILRHQYEKSGDKGDLEEASRMSGQAIQGAPDDHPNIIMALYNHGVTLEYQYRETKQIEFLKEATRVAQQAFQITAARPLARSKAAILAANLLLEQGDHQSGYTLSAQAIDLLQLVHTRSVAIQDRQWIVAHFFSLATLGCSFSIQAKQPLFNALRLLENGRGVILSLLMDDRSDTTKLREAYPDLCALYETLRVQVNTPSEGEGPIGQEEGKWRYTKQPKAIGKLEKCIQDIRKLPGFGAFQQGLTKEQIQDTSTEGSIIVVNVSKLRSDAIIVLSTGISSVPLPRFDAAQAQTWIDKKLTQAKPSERGRKNREYRKFLAWLWYECVKPILTRLGYTVQSSPESLPRVWWIGTGIASSFPFHAASDFSAGPTENTFCRVLSSYTISIKALIHSRERAPISSFSDARPRKLLMVTMGNTPGADDLPGAVSEKSTVLKTLGSSVQAKILDQPDSVSVIRQIPECNIAHFACHGVSDWMYPSQSGLLLQTDSPGFETPTDTETPIDTETSPDPESPAQDVLSFEKLCESNPTQGEIAYLSACSTAENNIFPLMDEMLHVVSGFQVAGFRHVIGTLWPSGDEVCVEVAGAFYAELCRSGTLQYTDRDIAIALHKAASALAMSEEYQRRPLHWAQYVHYGA</sequence>
<feature type="compositionally biased region" description="Acidic residues" evidence="1">
    <location>
        <begin position="151"/>
        <end position="184"/>
    </location>
</feature>
<dbReference type="Pfam" id="PF13374">
    <property type="entry name" value="TPR_10"/>
    <property type="match status" value="1"/>
</dbReference>
<evidence type="ECO:0000259" key="2">
    <source>
        <dbReference type="Pfam" id="PF12770"/>
    </source>
</evidence>
<proteinExistence type="predicted"/>
<dbReference type="EMBL" id="MDYP01000006">
    <property type="protein sequence ID" value="OQE09634.1"/>
    <property type="molecule type" value="Genomic_DNA"/>
</dbReference>
<feature type="region of interest" description="Disordered" evidence="1">
    <location>
        <begin position="1079"/>
        <end position="1107"/>
    </location>
</feature>
<protein>
    <recommendedName>
        <fullName evidence="2">CHAT domain-containing protein</fullName>
    </recommendedName>
</protein>
<evidence type="ECO:0000313" key="4">
    <source>
        <dbReference type="Proteomes" id="UP000191518"/>
    </source>
</evidence>
<organism evidence="3 4">
    <name type="scientific">Penicillium vulpinum</name>
    <dbReference type="NCBI Taxonomy" id="29845"/>
    <lineage>
        <taxon>Eukaryota</taxon>
        <taxon>Fungi</taxon>
        <taxon>Dikarya</taxon>
        <taxon>Ascomycota</taxon>
        <taxon>Pezizomycotina</taxon>
        <taxon>Eurotiomycetes</taxon>
        <taxon>Eurotiomycetidae</taxon>
        <taxon>Eurotiales</taxon>
        <taxon>Aspergillaceae</taxon>
        <taxon>Penicillium</taxon>
    </lineage>
</organism>
<comment type="caution">
    <text evidence="3">The sequence shown here is derived from an EMBL/GenBank/DDBJ whole genome shotgun (WGS) entry which is preliminary data.</text>
</comment>
<dbReference type="InterPro" id="IPR024983">
    <property type="entry name" value="CHAT_dom"/>
</dbReference>
<dbReference type="Proteomes" id="UP000191518">
    <property type="component" value="Unassembled WGS sequence"/>
</dbReference>
<gene>
    <name evidence="3" type="ORF">PENVUL_c006G07615</name>
</gene>
<dbReference type="PANTHER" id="PTHR19959:SF119">
    <property type="entry name" value="FUNGAL LIPASE-LIKE DOMAIN-CONTAINING PROTEIN"/>
    <property type="match status" value="1"/>
</dbReference>
<dbReference type="OrthoDB" id="9991317at2759"/>
<dbReference type="STRING" id="29845.A0A1V6S7D1"/>